<dbReference type="Proteomes" id="UP001190700">
    <property type="component" value="Unassembled WGS sequence"/>
</dbReference>
<gene>
    <name evidence="3" type="ORF">CYMTET_30251</name>
</gene>
<feature type="compositionally biased region" description="Acidic residues" evidence="2">
    <location>
        <begin position="756"/>
        <end position="771"/>
    </location>
</feature>
<accession>A0AAE0FKS7</accession>
<feature type="non-terminal residue" evidence="3">
    <location>
        <position position="913"/>
    </location>
</feature>
<protein>
    <submittedName>
        <fullName evidence="3">Uncharacterized protein</fullName>
    </submittedName>
</protein>
<proteinExistence type="predicted"/>
<dbReference type="EMBL" id="LGRX02017409">
    <property type="protein sequence ID" value="KAK3260811.1"/>
    <property type="molecule type" value="Genomic_DNA"/>
</dbReference>
<evidence type="ECO:0000313" key="3">
    <source>
        <dbReference type="EMBL" id="KAK3260811.1"/>
    </source>
</evidence>
<name>A0AAE0FKS7_9CHLO</name>
<comment type="caution">
    <text evidence="3">The sequence shown here is derived from an EMBL/GenBank/DDBJ whole genome shotgun (WGS) entry which is preliminary data.</text>
</comment>
<evidence type="ECO:0000256" key="2">
    <source>
        <dbReference type="SAM" id="MobiDB-lite"/>
    </source>
</evidence>
<organism evidence="3 4">
    <name type="scientific">Cymbomonas tetramitiformis</name>
    <dbReference type="NCBI Taxonomy" id="36881"/>
    <lineage>
        <taxon>Eukaryota</taxon>
        <taxon>Viridiplantae</taxon>
        <taxon>Chlorophyta</taxon>
        <taxon>Pyramimonadophyceae</taxon>
        <taxon>Pyramimonadales</taxon>
        <taxon>Pyramimonadaceae</taxon>
        <taxon>Cymbomonas</taxon>
    </lineage>
</organism>
<dbReference type="AlphaFoldDB" id="A0AAE0FKS7"/>
<evidence type="ECO:0000313" key="4">
    <source>
        <dbReference type="Proteomes" id="UP001190700"/>
    </source>
</evidence>
<feature type="coiled-coil region" evidence="1">
    <location>
        <begin position="32"/>
        <end position="183"/>
    </location>
</feature>
<evidence type="ECO:0000256" key="1">
    <source>
        <dbReference type="SAM" id="Coils"/>
    </source>
</evidence>
<sequence>MAEVLEGMAAQKPGQAGNPGAWGNGGGAGTATAFLDATIRELRAELDRLTKDMGKNKTDRLISRFGNTMNLGLAQSNAAAAAEAERLAALEAQEHEDALRAAQERALADLQAIIDRLQNENRELKAELQEFREEKLRDERKFQEALKDKDKDLKARETVIEKKRKIESELNNKLQQAEDLERIGMMPWAAYRSVAEHCWAAEITLGVCYCSLSPETEIVLPAKTTYNGHPVDIPGGSVVTIPEGSAASVAIGNNTMLTFANGVQVDEVTLPSGTRVTTPPEAAMKGKQVTMTVPPLTRIIPPSSAAAEDDSQTGKGQEIHFTPAGAPSTITTPPGSMIDLPLGVRSSVRIPTGCKFFFALGQKRHMMLPGGTQLHVPLDKDATMILPAETVITLPAGDSEHTAWDVQLPTGSVATVTASRCFTTVDAATVTVTVPELTHIDGPRDGIGSDKVPAGASFTNTTGIPMTLKVGAGSIIHFPEPLSTHPKDVAQRMLWLGPKCVGVALGAMDPFVASGAMDDALLVPEFVAACFRETRPETLSPIVRRMNLTKLANTFRHIGPSEAGSIIAGYPAKEWPDMLKQICAIDGEKPAAKNSVWGQQLLEFTENFSETKHLLLRQVWRPHKATNTALKLSPKVAGKLLAGSSAFRAAQVMNNSASMGYFNASSLIGEMSSTAELSYSVGIPYKHQNTKRALLAQQLAGAKNDVDLFKRSKMLMEFFLEGYGVACTLTRVDSDDTEEPTASQDCNEGQLKGGESGDEDEGEAVEAEADEGAPQKSAEDDLEVVASTEAVFWGAESSPGHKAENGISVHMDAKMLAKYQEEALAANEVVYRGVLMLVPIVLPDGTKWGAISHIMTGEASKHLLNDLRPPSVDSLPKALECLRLMAAAVQICVEHLRTTTREIGITAPILEKD</sequence>
<keyword evidence="1" id="KW-0175">Coiled coil</keyword>
<feature type="region of interest" description="Disordered" evidence="2">
    <location>
        <begin position="303"/>
        <end position="333"/>
    </location>
</feature>
<keyword evidence="4" id="KW-1185">Reference proteome</keyword>
<reference evidence="3 4" key="1">
    <citation type="journal article" date="2015" name="Genome Biol. Evol.">
        <title>Comparative Genomics of a Bacterivorous Green Alga Reveals Evolutionary Causalities and Consequences of Phago-Mixotrophic Mode of Nutrition.</title>
        <authorList>
            <person name="Burns J.A."/>
            <person name="Paasch A."/>
            <person name="Narechania A."/>
            <person name="Kim E."/>
        </authorList>
    </citation>
    <scope>NUCLEOTIDE SEQUENCE [LARGE SCALE GENOMIC DNA]</scope>
    <source>
        <strain evidence="3 4">PLY_AMNH</strain>
    </source>
</reference>
<feature type="region of interest" description="Disordered" evidence="2">
    <location>
        <begin position="734"/>
        <end position="782"/>
    </location>
</feature>